<dbReference type="InterPro" id="IPR050540">
    <property type="entry name" value="F-actin_Monoox_Mical"/>
</dbReference>
<evidence type="ECO:0000256" key="1">
    <source>
        <dbReference type="ARBA" id="ARBA00009452"/>
    </source>
</evidence>
<evidence type="ECO:0000313" key="6">
    <source>
        <dbReference type="EMBL" id="KAH3883369.1"/>
    </source>
</evidence>
<keyword evidence="2 3" id="KW-0175">Coiled coil</keyword>
<dbReference type="PANTHER" id="PTHR23167:SF69">
    <property type="entry name" value="FI18193P1"/>
    <property type="match status" value="1"/>
</dbReference>
<dbReference type="SMART" id="SM00033">
    <property type="entry name" value="CH"/>
    <property type="match status" value="1"/>
</dbReference>
<evidence type="ECO:0000313" key="7">
    <source>
        <dbReference type="Proteomes" id="UP000828390"/>
    </source>
</evidence>
<dbReference type="EMBL" id="JAIWYP010000001">
    <property type="protein sequence ID" value="KAH3883369.1"/>
    <property type="molecule type" value="Genomic_DNA"/>
</dbReference>
<evidence type="ECO:0000256" key="2">
    <source>
        <dbReference type="ARBA" id="ARBA00023054"/>
    </source>
</evidence>
<sequence length="810" mass="92025">MKLGVEAQITDCEKLSLIKHNLEVESALKASTSYDSLSTDGQAISLVQGLLLGPGMKRSASITMSEPGMSFIDYHGTGDALEMHGKWDTRSKSSDALSDISVANLTERIQQMEENHYSTNEELQATLQELGDLQETVNELTEENERLADERTVLLESLCTQTEKLEHCRTQIEHLKCLLISGDLPNKSDRDQHLLELLKGAQDEREEFLRKLRAAESESRESQRHMETVKDKAQMLEDKLNDMRSEKGNFEKQVMALKEALSNEQIEVTHYKTLLENEKTKVQQLESYCKVNDQSDLEELLHSTRQEKDRLEVRFADVQDALAHSQNEVMRLKDQLITKEEEVKVHRNNAKSQIIDMEYKLEVANKNKYDYQQELENLREHIEQLEQNSERYFEERKEYTAKIQELQGEVSVMRQLKDVAENELQDLKNTHEKEAEEWTQFQKDLQVAVRIANDFRSETQSDVEKLKSDNASLKEKCQTQQYEIDKLKGEIDTYKIQEKANASVKQSILSSAELKGKVFSSVDKELLGLRDGRKTGDKSQTLSVKNLIRSIEEQVKSGCSSIHSSSCSSRRNSDSESSLLGIRDFNEILKSPGSPVGDQGLLSPEYGTPLRSALKRERPSPLLRHSMNFEAPSSPGVETPKSAPPISRAEPSPSLSSLLTSRTPSRRSSGVNLEMGTAERKEGTKQDPLSRLAKSFKGSRRNALLKWCQQKTITYSNVDITNFSSSWNDGLAFCALIHSYLPERIPYGELNSEDKRRNFTLAFNAADSVGISSTLNINDMVAMERPDWQAVFNYVTAIYKHFEVDHKPLP</sequence>
<evidence type="ECO:0000256" key="3">
    <source>
        <dbReference type="SAM" id="Coils"/>
    </source>
</evidence>
<dbReference type="InterPro" id="IPR001715">
    <property type="entry name" value="CH_dom"/>
</dbReference>
<dbReference type="Pfam" id="PF00307">
    <property type="entry name" value="CH"/>
    <property type="match status" value="1"/>
</dbReference>
<protein>
    <recommendedName>
        <fullName evidence="5">Calponin-homology (CH) domain-containing protein</fullName>
    </recommendedName>
</protein>
<dbReference type="Gene3D" id="1.10.418.10">
    <property type="entry name" value="Calponin-like domain"/>
    <property type="match status" value="1"/>
</dbReference>
<feature type="region of interest" description="Disordered" evidence="4">
    <location>
        <begin position="618"/>
        <end position="690"/>
    </location>
</feature>
<dbReference type="Proteomes" id="UP000828390">
    <property type="component" value="Unassembled WGS sequence"/>
</dbReference>
<feature type="compositionally biased region" description="Low complexity" evidence="4">
    <location>
        <begin position="651"/>
        <end position="669"/>
    </location>
</feature>
<dbReference type="InterPro" id="IPR036872">
    <property type="entry name" value="CH_dom_sf"/>
</dbReference>
<proteinExistence type="inferred from homology"/>
<feature type="domain" description="Calponin-homology (CH)" evidence="5">
    <location>
        <begin position="698"/>
        <end position="803"/>
    </location>
</feature>
<dbReference type="PROSITE" id="PS50021">
    <property type="entry name" value="CH"/>
    <property type="match status" value="1"/>
</dbReference>
<dbReference type="FunFam" id="1.10.418.10:FF:000020">
    <property type="entry name" value="Cytospin-A isoform 1"/>
    <property type="match status" value="1"/>
</dbReference>
<feature type="coiled-coil region" evidence="3">
    <location>
        <begin position="198"/>
        <end position="260"/>
    </location>
</feature>
<feature type="coiled-coil region" evidence="3">
    <location>
        <begin position="102"/>
        <end position="157"/>
    </location>
</feature>
<keyword evidence="7" id="KW-1185">Reference proteome</keyword>
<reference evidence="6" key="2">
    <citation type="submission" date="2020-11" db="EMBL/GenBank/DDBJ databases">
        <authorList>
            <person name="McCartney M.A."/>
            <person name="Auch B."/>
            <person name="Kono T."/>
            <person name="Mallez S."/>
            <person name="Becker A."/>
            <person name="Gohl D.M."/>
            <person name="Silverstein K.A.T."/>
            <person name="Koren S."/>
            <person name="Bechman K.B."/>
            <person name="Herman A."/>
            <person name="Abrahante J.E."/>
            <person name="Garbe J."/>
        </authorList>
    </citation>
    <scope>NUCLEOTIDE SEQUENCE</scope>
    <source>
        <strain evidence="6">Duluth1</strain>
        <tissue evidence="6">Whole animal</tissue>
    </source>
</reference>
<name>A0A9D4MX52_DREPO</name>
<reference evidence="6" key="1">
    <citation type="journal article" date="2019" name="bioRxiv">
        <title>The Genome of the Zebra Mussel, Dreissena polymorpha: A Resource for Invasive Species Research.</title>
        <authorList>
            <person name="McCartney M.A."/>
            <person name="Auch B."/>
            <person name="Kono T."/>
            <person name="Mallez S."/>
            <person name="Zhang Y."/>
            <person name="Obille A."/>
            <person name="Becker A."/>
            <person name="Abrahante J.E."/>
            <person name="Garbe J."/>
            <person name="Badalamenti J.P."/>
            <person name="Herman A."/>
            <person name="Mangelson H."/>
            <person name="Liachko I."/>
            <person name="Sullivan S."/>
            <person name="Sone E.D."/>
            <person name="Koren S."/>
            <person name="Silverstein K.A.T."/>
            <person name="Beckman K.B."/>
            <person name="Gohl D.M."/>
        </authorList>
    </citation>
    <scope>NUCLEOTIDE SEQUENCE</scope>
    <source>
        <strain evidence="6">Duluth1</strain>
        <tissue evidence="6">Whole animal</tissue>
    </source>
</reference>
<dbReference type="AlphaFoldDB" id="A0A9D4MX52"/>
<gene>
    <name evidence="6" type="ORF">DPMN_007324</name>
</gene>
<accession>A0A9D4MX52</accession>
<feature type="coiled-coil region" evidence="3">
    <location>
        <begin position="294"/>
        <end position="490"/>
    </location>
</feature>
<evidence type="ECO:0000259" key="5">
    <source>
        <dbReference type="PROSITE" id="PS50021"/>
    </source>
</evidence>
<dbReference type="SUPFAM" id="SSF47576">
    <property type="entry name" value="Calponin-homology domain, CH-domain"/>
    <property type="match status" value="1"/>
</dbReference>
<evidence type="ECO:0000256" key="4">
    <source>
        <dbReference type="SAM" id="MobiDB-lite"/>
    </source>
</evidence>
<comment type="similarity">
    <text evidence="1">Belongs to the cytospin-A family.</text>
</comment>
<dbReference type="CDD" id="cd21199">
    <property type="entry name" value="CH_CYTS"/>
    <property type="match status" value="1"/>
</dbReference>
<dbReference type="PANTHER" id="PTHR23167">
    <property type="entry name" value="CALPONIN HOMOLOGY DOMAIN-CONTAINING PROTEIN DDB_G0272472-RELATED"/>
    <property type="match status" value="1"/>
</dbReference>
<comment type="caution">
    <text evidence="6">The sequence shown here is derived from an EMBL/GenBank/DDBJ whole genome shotgun (WGS) entry which is preliminary data.</text>
</comment>
<organism evidence="6 7">
    <name type="scientific">Dreissena polymorpha</name>
    <name type="common">Zebra mussel</name>
    <name type="synonym">Mytilus polymorpha</name>
    <dbReference type="NCBI Taxonomy" id="45954"/>
    <lineage>
        <taxon>Eukaryota</taxon>
        <taxon>Metazoa</taxon>
        <taxon>Spiralia</taxon>
        <taxon>Lophotrochozoa</taxon>
        <taxon>Mollusca</taxon>
        <taxon>Bivalvia</taxon>
        <taxon>Autobranchia</taxon>
        <taxon>Heteroconchia</taxon>
        <taxon>Euheterodonta</taxon>
        <taxon>Imparidentia</taxon>
        <taxon>Neoheterodontei</taxon>
        <taxon>Myida</taxon>
        <taxon>Dreissenoidea</taxon>
        <taxon>Dreissenidae</taxon>
        <taxon>Dreissena</taxon>
    </lineage>
</organism>